<evidence type="ECO:0000256" key="5">
    <source>
        <dbReference type="ARBA" id="ARBA00047942"/>
    </source>
</evidence>
<keyword evidence="7" id="KW-1185">Reference proteome</keyword>
<reference evidence="6 7" key="1">
    <citation type="submission" date="2009-02" db="EMBL/GenBank/DDBJ databases">
        <title>The Genome Sequence of Oxalobacter formigenes OXCC13.</title>
        <authorList>
            <consortium name="The Broad Institute Genome Sequencing Platform"/>
            <person name="Ward D."/>
            <person name="Young S.K."/>
            <person name="Kodira C.D."/>
            <person name="Zeng Q."/>
            <person name="Koehrsen M."/>
            <person name="Alvarado L."/>
            <person name="Berlin A."/>
            <person name="Borenstein D."/>
            <person name="Chen Z."/>
            <person name="Engels R."/>
            <person name="Freedman E."/>
            <person name="Gellesch M."/>
            <person name="Goldberg J."/>
            <person name="Griggs A."/>
            <person name="Gujja S."/>
            <person name="Heiman D."/>
            <person name="Hepburn T."/>
            <person name="Howarth C."/>
            <person name="Jen D."/>
            <person name="Larson L."/>
            <person name="Lewis B."/>
            <person name="Mehta T."/>
            <person name="Park D."/>
            <person name="Pearson M."/>
            <person name="Roberts A."/>
            <person name="Saif S."/>
            <person name="Shea T."/>
            <person name="Shenoy N."/>
            <person name="Sisk P."/>
            <person name="Stolte C."/>
            <person name="Sykes S."/>
            <person name="Walk T."/>
            <person name="White J."/>
            <person name="Yandava C."/>
            <person name="Allison M.J."/>
            <person name="Lander E."/>
            <person name="Nusbaum C."/>
            <person name="Galagan J."/>
            <person name="Birren B."/>
        </authorList>
    </citation>
    <scope>NUCLEOTIDE SEQUENCE [LARGE SCALE GENOMIC DNA]</scope>
    <source>
        <strain evidence="6 7">OXCC13</strain>
    </source>
</reference>
<keyword evidence="4" id="KW-0949">S-adenosyl-L-methionine</keyword>
<sequence>MENTDNKPVTSLFHTGILENELNSPSSVPPSKTVLEAWIKGLDELRKKDSSAQCSAFAFSILEKLLGYDASTLELNTSPDRFFDIFIKNTAKDETGAAVKIIDGFGISSAQEKTFLEKAWKNEEVSKSGFYLMTNLNEIRLYPASRKEKSFERFNLTDLLEDDAAFKRFYLLMNADNLMSGKTAKWLHESAVKLLQEKLTGTYPTLKEMYGPVYQGITTGLDEAFIVDEATKTKLVEEDPRSADILKPFADKQDIEKWATESRSLWLIYTPANLYNIDDYPAIKKHLESFRDKLEKRSGTQKWYELQHAGAHPEKMFGQKLGFAKESVNSTFSVDKSGDVFGQGGFYTTESDYYLVALLNSSLFWYLIRQSSAKKEDGVYELTATQIENLPIPDAPGLIRGRMGQLSDYCQDTVLTRNDLVKHFRGMTAYNLLPDGLSSKLTQKLHNWFAHEFDAFRSEINTSFNTDIAADDLQLWNDYFYQERKKVFDLNADIAHAEYEIDHVVYELFGVTRDEIDLIERL</sequence>
<dbReference type="Proteomes" id="UP000005089">
    <property type="component" value="Unassembled WGS sequence"/>
</dbReference>
<dbReference type="GO" id="GO:0032259">
    <property type="term" value="P:methylation"/>
    <property type="evidence" value="ECO:0007669"/>
    <property type="project" value="UniProtKB-KW"/>
</dbReference>
<proteinExistence type="predicted"/>
<evidence type="ECO:0000256" key="1">
    <source>
        <dbReference type="ARBA" id="ARBA00011900"/>
    </source>
</evidence>
<dbReference type="InterPro" id="IPR050953">
    <property type="entry name" value="N4_N6_ade-DNA_methylase"/>
</dbReference>
<dbReference type="GO" id="GO:0009007">
    <property type="term" value="F:site-specific DNA-methyltransferase (adenine-specific) activity"/>
    <property type="evidence" value="ECO:0007669"/>
    <property type="project" value="UniProtKB-EC"/>
</dbReference>
<evidence type="ECO:0000256" key="3">
    <source>
        <dbReference type="ARBA" id="ARBA00022679"/>
    </source>
</evidence>
<evidence type="ECO:0000256" key="4">
    <source>
        <dbReference type="ARBA" id="ARBA00022691"/>
    </source>
</evidence>
<keyword evidence="2" id="KW-0489">Methyltransferase</keyword>
<evidence type="ECO:0000313" key="7">
    <source>
        <dbReference type="Proteomes" id="UP000005089"/>
    </source>
</evidence>
<accession>C3XC88</accession>
<dbReference type="PANTHER" id="PTHR33841:SF5">
    <property type="entry name" value="DNA METHYLASE (MODIFICATION METHYLASE) (METHYLTRANSFERASE)-RELATED"/>
    <property type="match status" value="1"/>
</dbReference>
<gene>
    <name evidence="6" type="ORF">OFBG_01842</name>
</gene>
<name>C3XC88_OXAFO</name>
<comment type="catalytic activity">
    <reaction evidence="5">
        <text>a 2'-deoxyadenosine in DNA + S-adenosyl-L-methionine = an N(6)-methyl-2'-deoxyadenosine in DNA + S-adenosyl-L-homocysteine + H(+)</text>
        <dbReference type="Rhea" id="RHEA:15197"/>
        <dbReference type="Rhea" id="RHEA-COMP:12418"/>
        <dbReference type="Rhea" id="RHEA-COMP:12419"/>
        <dbReference type="ChEBI" id="CHEBI:15378"/>
        <dbReference type="ChEBI" id="CHEBI:57856"/>
        <dbReference type="ChEBI" id="CHEBI:59789"/>
        <dbReference type="ChEBI" id="CHEBI:90615"/>
        <dbReference type="ChEBI" id="CHEBI:90616"/>
        <dbReference type="EC" id="2.1.1.72"/>
    </reaction>
</comment>
<dbReference type="HOGENOM" id="CLU_521611_0_0_4"/>
<dbReference type="RefSeq" id="WP_005882289.1">
    <property type="nucleotide sequence ID" value="NZ_CP019430.1"/>
</dbReference>
<dbReference type="EC" id="2.1.1.72" evidence="1"/>
<evidence type="ECO:0000256" key="2">
    <source>
        <dbReference type="ARBA" id="ARBA00022603"/>
    </source>
</evidence>
<dbReference type="EMBL" id="GG658170">
    <property type="protein sequence ID" value="EEO30814.1"/>
    <property type="molecule type" value="Genomic_DNA"/>
</dbReference>
<dbReference type="OrthoDB" id="32195at2"/>
<dbReference type="PANTHER" id="PTHR33841">
    <property type="entry name" value="DNA METHYLTRANSFERASE YEEA-RELATED"/>
    <property type="match status" value="1"/>
</dbReference>
<dbReference type="GeneID" id="77134152"/>
<dbReference type="AlphaFoldDB" id="C3XC88"/>
<dbReference type="eggNOG" id="COG0732">
    <property type="taxonomic scope" value="Bacteria"/>
</dbReference>
<evidence type="ECO:0000313" key="6">
    <source>
        <dbReference type="EMBL" id="EEO30814.1"/>
    </source>
</evidence>
<keyword evidence="3" id="KW-0808">Transferase</keyword>
<dbReference type="STRING" id="847.BRW83_0244"/>
<protein>
    <recommendedName>
        <fullName evidence="1">site-specific DNA-methyltransferase (adenine-specific)</fullName>
        <ecNumber evidence="1">2.1.1.72</ecNumber>
    </recommendedName>
</protein>
<organism evidence="6 7">
    <name type="scientific">Oxalobacter formigenes OXCC13</name>
    <dbReference type="NCBI Taxonomy" id="556269"/>
    <lineage>
        <taxon>Bacteria</taxon>
        <taxon>Pseudomonadati</taxon>
        <taxon>Pseudomonadota</taxon>
        <taxon>Betaproteobacteria</taxon>
        <taxon>Burkholderiales</taxon>
        <taxon>Oxalobacteraceae</taxon>
        <taxon>Oxalobacter</taxon>
    </lineage>
</organism>